<keyword evidence="5" id="KW-0862">Zinc</keyword>
<evidence type="ECO:0000259" key="7">
    <source>
        <dbReference type="SMART" id="SM00829"/>
    </source>
</evidence>
<organism evidence="8">
    <name type="scientific">Dictyoglomus thermophilum</name>
    <dbReference type="NCBI Taxonomy" id="14"/>
    <lineage>
        <taxon>Bacteria</taxon>
        <taxon>Pseudomonadati</taxon>
        <taxon>Dictyoglomota</taxon>
        <taxon>Dictyoglomia</taxon>
        <taxon>Dictyoglomales</taxon>
        <taxon>Dictyoglomaceae</taxon>
        <taxon>Dictyoglomus</taxon>
    </lineage>
</organism>
<comment type="similarity">
    <text evidence="2">Belongs to the zinc-containing alcohol dehydrogenase family.</text>
</comment>
<protein>
    <recommendedName>
        <fullName evidence="3">alcohol dehydrogenase</fullName>
        <ecNumber evidence="3">1.1.1.1</ecNumber>
    </recommendedName>
</protein>
<dbReference type="NCBIfam" id="TIGR02822">
    <property type="entry name" value="adh_fam_2"/>
    <property type="match status" value="1"/>
</dbReference>
<dbReference type="GO" id="GO:0005737">
    <property type="term" value="C:cytoplasm"/>
    <property type="evidence" value="ECO:0007669"/>
    <property type="project" value="TreeGrafter"/>
</dbReference>
<dbReference type="InterPro" id="IPR013154">
    <property type="entry name" value="ADH-like_N"/>
</dbReference>
<keyword evidence="4" id="KW-0479">Metal-binding</keyword>
<evidence type="ECO:0000256" key="1">
    <source>
        <dbReference type="ARBA" id="ARBA00001947"/>
    </source>
</evidence>
<dbReference type="Gene3D" id="3.90.180.10">
    <property type="entry name" value="Medium-chain alcohol dehydrogenases, catalytic domain"/>
    <property type="match status" value="1"/>
</dbReference>
<dbReference type="GO" id="GO:0004022">
    <property type="term" value="F:alcohol dehydrogenase (NAD+) activity"/>
    <property type="evidence" value="ECO:0007669"/>
    <property type="project" value="UniProtKB-EC"/>
</dbReference>
<dbReference type="SUPFAM" id="SSF50129">
    <property type="entry name" value="GroES-like"/>
    <property type="match status" value="1"/>
</dbReference>
<comment type="caution">
    <text evidence="8">The sequence shown here is derived from an EMBL/GenBank/DDBJ whole genome shotgun (WGS) entry which is preliminary data.</text>
</comment>
<proteinExistence type="inferred from homology"/>
<dbReference type="InterPro" id="IPR020843">
    <property type="entry name" value="ER"/>
</dbReference>
<accession>A0A7C3RV09</accession>
<dbReference type="GO" id="GO:0046872">
    <property type="term" value="F:metal ion binding"/>
    <property type="evidence" value="ECO:0007669"/>
    <property type="project" value="UniProtKB-KW"/>
</dbReference>
<keyword evidence="6 8" id="KW-0560">Oxidoreductase</keyword>
<dbReference type="InterPro" id="IPR036291">
    <property type="entry name" value="NAD(P)-bd_dom_sf"/>
</dbReference>
<dbReference type="AlphaFoldDB" id="A0A7C3RV09"/>
<evidence type="ECO:0000256" key="3">
    <source>
        <dbReference type="ARBA" id="ARBA00013190"/>
    </source>
</evidence>
<dbReference type="EC" id="1.1.1.1" evidence="3"/>
<evidence type="ECO:0000313" key="8">
    <source>
        <dbReference type="EMBL" id="HFX13121.1"/>
    </source>
</evidence>
<name>A0A7C3RV09_DICTH</name>
<dbReference type="Gene3D" id="3.40.50.720">
    <property type="entry name" value="NAD(P)-binding Rossmann-like Domain"/>
    <property type="match status" value="1"/>
</dbReference>
<dbReference type="InterPro" id="IPR011032">
    <property type="entry name" value="GroES-like_sf"/>
</dbReference>
<reference evidence="8" key="1">
    <citation type="journal article" date="2020" name="mSystems">
        <title>Genome- and Community-Level Interaction Insights into Carbon Utilization and Element Cycling Functions of Hydrothermarchaeota in Hydrothermal Sediment.</title>
        <authorList>
            <person name="Zhou Z."/>
            <person name="Liu Y."/>
            <person name="Xu W."/>
            <person name="Pan J."/>
            <person name="Luo Z.H."/>
            <person name="Li M."/>
        </authorList>
    </citation>
    <scope>NUCLEOTIDE SEQUENCE [LARGE SCALE GENOMIC DNA]</scope>
    <source>
        <strain evidence="8">SpSt-81</strain>
    </source>
</reference>
<evidence type="ECO:0000256" key="2">
    <source>
        <dbReference type="ARBA" id="ARBA00008072"/>
    </source>
</evidence>
<gene>
    <name evidence="8" type="ORF">ENW00_03045</name>
</gene>
<dbReference type="PANTHER" id="PTHR42940:SF8">
    <property type="entry name" value="VACUOLAR PROTEIN SORTING-ASSOCIATED PROTEIN 11"/>
    <property type="match status" value="1"/>
</dbReference>
<dbReference type="SUPFAM" id="SSF51735">
    <property type="entry name" value="NAD(P)-binding Rossmann-fold domains"/>
    <property type="match status" value="1"/>
</dbReference>
<dbReference type="InterPro" id="IPR014187">
    <property type="entry name" value="ADH_Zn_typ-2"/>
</dbReference>
<sequence>MKMKAMVLKRICDLSECNNPLVLEELPIPSPKEKEILIKVSACGVCRTDLDIIEGRTPPTKLPIILGHQIVGRVVEKGEKAKRFEIGDRVGIAWINSSCGKCKFCFSGQENLCDEFKATGRDVDGGYAEYAIVSEDFAYKIPENYSDEEAAPLLCAGAVGYRSLKLAQIKDGDNIGLSGFGASGHLVLKMIKALYPNSKIFVFSRNEKERIFAKELLAFWTGDFEEETPEKLKAIIDTTPAWRPIVLVLKNLEKGGRLVINAIRKEEKDKEFLLNINYERDLWMEKEIKSTANVTRKDVEEFLTLAQKFNFKPEVQIYPLESANLALLELKQGKIRGGKVLKI</sequence>
<evidence type="ECO:0000256" key="5">
    <source>
        <dbReference type="ARBA" id="ARBA00022833"/>
    </source>
</evidence>
<dbReference type="CDD" id="cd08298">
    <property type="entry name" value="CAD2"/>
    <property type="match status" value="1"/>
</dbReference>
<dbReference type="EMBL" id="DTIN01000009">
    <property type="protein sequence ID" value="HFX13121.1"/>
    <property type="molecule type" value="Genomic_DNA"/>
</dbReference>
<feature type="domain" description="Enoyl reductase (ER)" evidence="7">
    <location>
        <begin position="16"/>
        <end position="260"/>
    </location>
</feature>
<dbReference type="SMART" id="SM00829">
    <property type="entry name" value="PKS_ER"/>
    <property type="match status" value="1"/>
</dbReference>
<comment type="cofactor">
    <cofactor evidence="1">
        <name>Zn(2+)</name>
        <dbReference type="ChEBI" id="CHEBI:29105"/>
    </cofactor>
</comment>
<dbReference type="Pfam" id="PF08240">
    <property type="entry name" value="ADH_N"/>
    <property type="match status" value="1"/>
</dbReference>
<evidence type="ECO:0000256" key="4">
    <source>
        <dbReference type="ARBA" id="ARBA00022723"/>
    </source>
</evidence>
<evidence type="ECO:0000256" key="6">
    <source>
        <dbReference type="ARBA" id="ARBA00023002"/>
    </source>
</evidence>
<dbReference type="PANTHER" id="PTHR42940">
    <property type="entry name" value="ALCOHOL DEHYDROGENASE 1-RELATED"/>
    <property type="match status" value="1"/>
</dbReference>